<dbReference type="AlphaFoldDB" id="A0A101I2P0"/>
<dbReference type="Proteomes" id="UP000053467">
    <property type="component" value="Unassembled WGS sequence"/>
</dbReference>
<name>A0A101I2P0_UNCT6</name>
<proteinExistence type="predicted"/>
<organism evidence="9 10">
    <name type="scientific">candidate division TA06 bacterium 34_109</name>
    <dbReference type="NCBI Taxonomy" id="1635277"/>
    <lineage>
        <taxon>Bacteria</taxon>
        <taxon>Bacteria division TA06</taxon>
    </lineage>
</organism>
<accession>A0A101I2P0</accession>
<keyword evidence="4" id="KW-0762">Sugar transport</keyword>
<evidence type="ECO:0000256" key="7">
    <source>
        <dbReference type="ARBA" id="ARBA00022777"/>
    </source>
</evidence>
<evidence type="ECO:0000256" key="6">
    <source>
        <dbReference type="ARBA" id="ARBA00022683"/>
    </source>
</evidence>
<keyword evidence="5" id="KW-0808">Transferase</keyword>
<dbReference type="InterPro" id="IPR036667">
    <property type="entry name" value="PTS_IIB_sorbose-sp_sf"/>
</dbReference>
<dbReference type="SUPFAM" id="SSF52728">
    <property type="entry name" value="PTS IIb component"/>
    <property type="match status" value="1"/>
</dbReference>
<dbReference type="GO" id="GO:0009401">
    <property type="term" value="P:phosphoenolpyruvate-dependent sugar phosphotransferase system"/>
    <property type="evidence" value="ECO:0007669"/>
    <property type="project" value="UniProtKB-KW"/>
</dbReference>
<sequence length="156" mass="18501">MKILRVDDRLIHGQIIAGWIPTFTISNIILINDSLPLDMLQIYRNMLPVEINLFIVNIKEEQKIIDKNSSIYLIENIKTLKKNLQKFENIFFDLFNLGGMRSKVDKEKILDFIYMDKNDINDFFEIVKNLKLKKINAQQLPNTQSFDIKRILERRS</sequence>
<dbReference type="PROSITE" id="PS51101">
    <property type="entry name" value="PTS_EIIB_TYPE_4"/>
    <property type="match status" value="1"/>
</dbReference>
<evidence type="ECO:0000256" key="5">
    <source>
        <dbReference type="ARBA" id="ARBA00022679"/>
    </source>
</evidence>
<keyword evidence="3" id="KW-0963">Cytoplasm</keyword>
<evidence type="ECO:0000256" key="1">
    <source>
        <dbReference type="ARBA" id="ARBA00004496"/>
    </source>
</evidence>
<comment type="caution">
    <text evidence="9">The sequence shown here is derived from an EMBL/GenBank/DDBJ whole genome shotgun (WGS) entry which is preliminary data.</text>
</comment>
<dbReference type="Gene3D" id="3.40.35.10">
    <property type="entry name" value="Phosphotransferase system, sorbose subfamily IIB component"/>
    <property type="match status" value="1"/>
</dbReference>
<dbReference type="EMBL" id="LGGX01000004">
    <property type="protein sequence ID" value="KUK87515.1"/>
    <property type="molecule type" value="Genomic_DNA"/>
</dbReference>
<dbReference type="GO" id="GO:0005737">
    <property type="term" value="C:cytoplasm"/>
    <property type="evidence" value="ECO:0007669"/>
    <property type="project" value="UniProtKB-SubCell"/>
</dbReference>
<evidence type="ECO:0000313" key="9">
    <source>
        <dbReference type="EMBL" id="KUK87515.1"/>
    </source>
</evidence>
<dbReference type="InterPro" id="IPR004720">
    <property type="entry name" value="PTS_IIB_sorbose-sp"/>
</dbReference>
<comment type="subcellular location">
    <subcellularLocation>
        <location evidence="1">Cytoplasm</location>
    </subcellularLocation>
</comment>
<keyword evidence="7" id="KW-0418">Kinase</keyword>
<reference evidence="10" key="1">
    <citation type="journal article" date="2015" name="MBio">
        <title>Genome-Resolved Metagenomic Analysis Reveals Roles for Candidate Phyla and Other Microbial Community Members in Biogeochemical Transformations in Oil Reservoirs.</title>
        <authorList>
            <person name="Hu P."/>
            <person name="Tom L."/>
            <person name="Singh A."/>
            <person name="Thomas B.C."/>
            <person name="Baker B.J."/>
            <person name="Piceno Y.M."/>
            <person name="Andersen G.L."/>
            <person name="Banfield J.F."/>
        </authorList>
    </citation>
    <scope>NUCLEOTIDE SEQUENCE [LARGE SCALE GENOMIC DNA]</scope>
</reference>
<evidence type="ECO:0000313" key="10">
    <source>
        <dbReference type="Proteomes" id="UP000053467"/>
    </source>
</evidence>
<evidence type="ECO:0000256" key="3">
    <source>
        <dbReference type="ARBA" id="ARBA00022490"/>
    </source>
</evidence>
<evidence type="ECO:0000259" key="8">
    <source>
        <dbReference type="PROSITE" id="PS51101"/>
    </source>
</evidence>
<evidence type="ECO:0000256" key="2">
    <source>
        <dbReference type="ARBA" id="ARBA00022448"/>
    </source>
</evidence>
<gene>
    <name evidence="9" type="ORF">XE03_0682</name>
</gene>
<keyword evidence="2" id="KW-0813">Transport</keyword>
<protein>
    <submittedName>
        <fullName evidence="9">PTS system sorbose subfamily IIB component</fullName>
    </submittedName>
</protein>
<dbReference type="Pfam" id="PF03830">
    <property type="entry name" value="PTSIIB_sorb"/>
    <property type="match status" value="1"/>
</dbReference>
<evidence type="ECO:0000256" key="4">
    <source>
        <dbReference type="ARBA" id="ARBA00022597"/>
    </source>
</evidence>
<dbReference type="GO" id="GO:0016301">
    <property type="term" value="F:kinase activity"/>
    <property type="evidence" value="ECO:0007669"/>
    <property type="project" value="UniProtKB-KW"/>
</dbReference>
<feature type="domain" description="PTS EIIB type-4" evidence="8">
    <location>
        <begin position="1"/>
        <end position="156"/>
    </location>
</feature>
<dbReference type="GO" id="GO:0008982">
    <property type="term" value="F:protein-N(PI)-phosphohistidine-sugar phosphotransferase activity"/>
    <property type="evidence" value="ECO:0007669"/>
    <property type="project" value="InterPro"/>
</dbReference>
<keyword evidence="6" id="KW-0598">Phosphotransferase system</keyword>